<evidence type="ECO:0000313" key="1">
    <source>
        <dbReference type="EMBL" id="RCK44876.1"/>
    </source>
</evidence>
<reference evidence="1 2" key="1">
    <citation type="submission" date="2014-07" db="EMBL/GenBank/DDBJ databases">
        <title>Draft genome sequence of Thalassospira xiamenensis IB13.</title>
        <authorList>
            <person name="Lai Q."/>
            <person name="Shao Z."/>
        </authorList>
    </citation>
    <scope>NUCLEOTIDE SEQUENCE [LARGE SCALE GENOMIC DNA]</scope>
    <source>
        <strain evidence="1 2">IB13</strain>
    </source>
</reference>
<sequence>MTLIGDFRLGRGGLEVIWRLILVFCKFLKEIQGRIPAEVRRFVWRVISILAALNMRAIAPHPDFGVRLGLAGHKSETYMWFRAKILRLALSVIFS</sequence>
<name>A0A367WTT5_9PROT</name>
<comment type="caution">
    <text evidence="1">The sequence shown here is derived from an EMBL/GenBank/DDBJ whole genome shotgun (WGS) entry which is preliminary data.</text>
</comment>
<gene>
    <name evidence="1" type="ORF">TH44_22205</name>
</gene>
<organism evidence="1 2">
    <name type="scientific">Thalassospira xiamenensis</name>
    <dbReference type="NCBI Taxonomy" id="220697"/>
    <lineage>
        <taxon>Bacteria</taxon>
        <taxon>Pseudomonadati</taxon>
        <taxon>Pseudomonadota</taxon>
        <taxon>Alphaproteobacteria</taxon>
        <taxon>Rhodospirillales</taxon>
        <taxon>Thalassospiraceae</taxon>
        <taxon>Thalassospira</taxon>
    </lineage>
</organism>
<dbReference type="AlphaFoldDB" id="A0A367WTT5"/>
<dbReference type="EMBL" id="JPWJ01000016">
    <property type="protein sequence ID" value="RCK44876.1"/>
    <property type="molecule type" value="Genomic_DNA"/>
</dbReference>
<proteinExistence type="predicted"/>
<protein>
    <submittedName>
        <fullName evidence="1">Uncharacterized protein</fullName>
    </submittedName>
</protein>
<evidence type="ECO:0000313" key="2">
    <source>
        <dbReference type="Proteomes" id="UP000252266"/>
    </source>
</evidence>
<accession>A0A367WTT5</accession>
<dbReference type="Proteomes" id="UP000252266">
    <property type="component" value="Unassembled WGS sequence"/>
</dbReference>